<sequence length="527" mass="58293">MKEFDYIVVGAGSAGCVLANRLSADQNNRVLLIEAGSTDWNPLIHMPAGLAKLVGIKSINWGYDTAPEPQLNNRRLYWPRGKVLGGSSSINAMCYCRGHRKDYDLWESMGNPGWGSKDVLPYFMKSENNQRLQNEFHSGDGLLWVSDHIYTNPLSDVFLAAAEEVGYDRTDDFNGLRQRGFGYYQVTQKNGQRHSTAQAFLKPAKKRDNLTVWTKTMAEQVILTGKKATGLRVRKGGQSMAVKATKEVILSGGAINSPQLLMLSGIGQADELAVHGIDCVHELPGVGKNLQDHLDVCLVQRCTQKITYDTVSEVLSGLKYYLFKEGPGTSNVAEAGGFWQSPQAQDDRPDLQFHFVPAMLDDHGRNRLKGSGYTLHMCVLRPESRGQITLKSTDPAEHPQIEANYLSAEQDLQLMIEGFKIQRRIFGAGSFDPFRDEEIFPGSEVQTDEQITEFIRNKAESIYHPIGTCKMGSDDMAVVDHNLQVHGIEGLRVVDASAMPTLVSGNTNAPTIMMAEKISDVILGESH</sequence>
<proteinExistence type="inferred from homology"/>
<evidence type="ECO:0000256" key="4">
    <source>
        <dbReference type="ARBA" id="ARBA00022827"/>
    </source>
</evidence>
<evidence type="ECO:0000256" key="3">
    <source>
        <dbReference type="ARBA" id="ARBA00022630"/>
    </source>
</evidence>
<dbReference type="Pfam" id="PF05199">
    <property type="entry name" value="GMC_oxred_C"/>
    <property type="match status" value="1"/>
</dbReference>
<keyword evidence="9" id="KW-1185">Reference proteome</keyword>
<evidence type="ECO:0000259" key="6">
    <source>
        <dbReference type="PROSITE" id="PS00623"/>
    </source>
</evidence>
<comment type="cofactor">
    <cofactor evidence="1">
        <name>FAD</name>
        <dbReference type="ChEBI" id="CHEBI:57692"/>
    </cofactor>
</comment>
<dbReference type="PANTHER" id="PTHR11552:SF147">
    <property type="entry name" value="CHOLINE DEHYDROGENASE, MITOCHONDRIAL"/>
    <property type="match status" value="1"/>
</dbReference>
<dbReference type="PROSITE" id="PS51257">
    <property type="entry name" value="PROKAR_LIPOPROTEIN"/>
    <property type="match status" value="1"/>
</dbReference>
<name>A0ABV7JFE8_9GAMM</name>
<dbReference type="SUPFAM" id="SSF51905">
    <property type="entry name" value="FAD/NAD(P)-binding domain"/>
    <property type="match status" value="1"/>
</dbReference>
<feature type="domain" description="Glucose-methanol-choline oxidoreductase N-terminal" evidence="6">
    <location>
        <begin position="81"/>
        <end position="104"/>
    </location>
</feature>
<dbReference type="InterPro" id="IPR000172">
    <property type="entry name" value="GMC_OxRdtase_N"/>
</dbReference>
<keyword evidence="4 5" id="KW-0274">FAD</keyword>
<dbReference type="PROSITE" id="PS00624">
    <property type="entry name" value="GMC_OXRED_2"/>
    <property type="match status" value="1"/>
</dbReference>
<gene>
    <name evidence="8" type="ORF">ACFODZ_11305</name>
</gene>
<evidence type="ECO:0000313" key="8">
    <source>
        <dbReference type="EMBL" id="MFC3194826.1"/>
    </source>
</evidence>
<dbReference type="InterPro" id="IPR007867">
    <property type="entry name" value="GMC_OxRtase_C"/>
</dbReference>
<feature type="domain" description="Glucose-methanol-choline oxidoreductase N-terminal" evidence="7">
    <location>
        <begin position="253"/>
        <end position="267"/>
    </location>
</feature>
<dbReference type="Gene3D" id="3.30.560.10">
    <property type="entry name" value="Glucose Oxidase, domain 3"/>
    <property type="match status" value="1"/>
</dbReference>
<evidence type="ECO:0000256" key="2">
    <source>
        <dbReference type="ARBA" id="ARBA00010790"/>
    </source>
</evidence>
<accession>A0ABV7JFE8</accession>
<organism evidence="8 9">
    <name type="scientific">Marinicella sediminis</name>
    <dbReference type="NCBI Taxonomy" id="1792834"/>
    <lineage>
        <taxon>Bacteria</taxon>
        <taxon>Pseudomonadati</taxon>
        <taxon>Pseudomonadota</taxon>
        <taxon>Gammaproteobacteria</taxon>
        <taxon>Lysobacterales</taxon>
        <taxon>Marinicellaceae</taxon>
        <taxon>Marinicella</taxon>
    </lineage>
</organism>
<evidence type="ECO:0000259" key="7">
    <source>
        <dbReference type="PROSITE" id="PS00624"/>
    </source>
</evidence>
<dbReference type="EMBL" id="JBHRTS010000005">
    <property type="protein sequence ID" value="MFC3194826.1"/>
    <property type="molecule type" value="Genomic_DNA"/>
</dbReference>
<protein>
    <submittedName>
        <fullName evidence="8">GMC family oxidoreductase</fullName>
    </submittedName>
</protein>
<keyword evidence="3 5" id="KW-0285">Flavoprotein</keyword>
<dbReference type="PROSITE" id="PS00623">
    <property type="entry name" value="GMC_OXRED_1"/>
    <property type="match status" value="1"/>
</dbReference>
<evidence type="ECO:0000313" key="9">
    <source>
        <dbReference type="Proteomes" id="UP001595533"/>
    </source>
</evidence>
<dbReference type="InterPro" id="IPR036188">
    <property type="entry name" value="FAD/NAD-bd_sf"/>
</dbReference>
<comment type="similarity">
    <text evidence="2 5">Belongs to the GMC oxidoreductase family.</text>
</comment>
<dbReference type="InterPro" id="IPR012132">
    <property type="entry name" value="GMC_OxRdtase"/>
</dbReference>
<evidence type="ECO:0000256" key="5">
    <source>
        <dbReference type="RuleBase" id="RU003968"/>
    </source>
</evidence>
<dbReference type="SUPFAM" id="SSF54373">
    <property type="entry name" value="FAD-linked reductases, C-terminal domain"/>
    <property type="match status" value="1"/>
</dbReference>
<dbReference type="Proteomes" id="UP001595533">
    <property type="component" value="Unassembled WGS sequence"/>
</dbReference>
<dbReference type="NCBIfam" id="NF002550">
    <property type="entry name" value="PRK02106.1"/>
    <property type="match status" value="1"/>
</dbReference>
<dbReference type="PANTHER" id="PTHR11552">
    <property type="entry name" value="GLUCOSE-METHANOL-CHOLINE GMC OXIDOREDUCTASE"/>
    <property type="match status" value="1"/>
</dbReference>
<reference evidence="9" key="1">
    <citation type="journal article" date="2019" name="Int. J. Syst. Evol. Microbiol.">
        <title>The Global Catalogue of Microorganisms (GCM) 10K type strain sequencing project: providing services to taxonomists for standard genome sequencing and annotation.</title>
        <authorList>
            <consortium name="The Broad Institute Genomics Platform"/>
            <consortium name="The Broad Institute Genome Sequencing Center for Infectious Disease"/>
            <person name="Wu L."/>
            <person name="Ma J."/>
        </authorList>
    </citation>
    <scope>NUCLEOTIDE SEQUENCE [LARGE SCALE GENOMIC DNA]</scope>
    <source>
        <strain evidence="9">KCTC 42953</strain>
    </source>
</reference>
<dbReference type="Gene3D" id="3.50.50.60">
    <property type="entry name" value="FAD/NAD(P)-binding domain"/>
    <property type="match status" value="1"/>
</dbReference>
<dbReference type="RefSeq" id="WP_077410869.1">
    <property type="nucleotide sequence ID" value="NZ_JBHRTS010000005.1"/>
</dbReference>
<dbReference type="PIRSF" id="PIRSF000137">
    <property type="entry name" value="Alcohol_oxidase"/>
    <property type="match status" value="1"/>
</dbReference>
<evidence type="ECO:0000256" key="1">
    <source>
        <dbReference type="ARBA" id="ARBA00001974"/>
    </source>
</evidence>
<comment type="caution">
    <text evidence="8">The sequence shown here is derived from an EMBL/GenBank/DDBJ whole genome shotgun (WGS) entry which is preliminary data.</text>
</comment>
<dbReference type="Pfam" id="PF00732">
    <property type="entry name" value="GMC_oxred_N"/>
    <property type="match status" value="1"/>
</dbReference>